<organism evidence="7">
    <name type="scientific">Zea mays</name>
    <name type="common">Maize</name>
    <dbReference type="NCBI Taxonomy" id="4577"/>
    <lineage>
        <taxon>Eukaryota</taxon>
        <taxon>Viridiplantae</taxon>
        <taxon>Streptophyta</taxon>
        <taxon>Embryophyta</taxon>
        <taxon>Tracheophyta</taxon>
        <taxon>Spermatophyta</taxon>
        <taxon>Magnoliopsida</taxon>
        <taxon>Liliopsida</taxon>
        <taxon>Poales</taxon>
        <taxon>Poaceae</taxon>
        <taxon>PACMAD clade</taxon>
        <taxon>Panicoideae</taxon>
        <taxon>Andropogonodae</taxon>
        <taxon>Andropogoneae</taxon>
        <taxon>Tripsacinae</taxon>
        <taxon>Zea</taxon>
    </lineage>
</organism>
<dbReference type="InterPro" id="IPR013216">
    <property type="entry name" value="Methyltransf_11"/>
</dbReference>
<accession>A0A1D6JAX1</accession>
<keyword evidence="3" id="KW-0645">Protease</keyword>
<dbReference type="Pfam" id="PF08241">
    <property type="entry name" value="Methyltransf_11"/>
    <property type="match status" value="1"/>
</dbReference>
<dbReference type="InterPro" id="IPR029063">
    <property type="entry name" value="SAM-dependent_MTases_sf"/>
</dbReference>
<sequence length="596" mass="67466">MDIVVEKGNVDVGNTAEPSYEVVARSGCSAQLSTNDTDEHELESEDSKVSVGNAAKQSHDVVGVGIDCIFNHVKVSTEADLGPQPDVIHLTSLDVPNESSQLSSDADMVKQNQQDALDTLIRISQHKKPKKLNVARVVSEDYKCTPEDVQLIEYIKTLPGKQVVVNIDSAWLNRNDMECLFHGDMQLSDNALNAYIHCIRGEEHLLHREGGKVFLENTFISSLLKRDGDPKVFLPMNIEDFHWYLAVLNAKKSEVHVLDSMGQQITDRRDLYTTLKGLERQIKLAAKHKELYQGKWSNLDVASWPVIEKITTQMQTDGVSCGLWMINYMEYWTGSSLSDNVTQDDITMFRFKLPAILWDSRLNTKKGHQNLDHNVDEDGESSSDVQIIDTPCELSKSSNTSHQIEPYISPYVLPAKILLPFSFLGHFTLYVLNMDTRSIYIMDSMPIPSWFKGDHPSMHYIHNIHYIANNMNAAMELVNPTWKDDIYMWRRIVPTWVPRTLNWDLSGFLVINFMHDWNGIRLPCICTVQAINNKHIFSAGLSEQCCSLKGDFMNMPIADNTFDAAYAIQATCYAPEAQGVYSEVYRVLKPGQYCTG</sequence>
<dbReference type="GO" id="GO:0008757">
    <property type="term" value="F:S-adenosylmethionine-dependent methyltransferase activity"/>
    <property type="evidence" value="ECO:0007669"/>
    <property type="project" value="InterPro"/>
</dbReference>
<feature type="domain" description="Ubiquitin-like protease family profile" evidence="6">
    <location>
        <begin position="170"/>
        <end position="332"/>
    </location>
</feature>
<evidence type="ECO:0000256" key="3">
    <source>
        <dbReference type="ARBA" id="ARBA00022670"/>
    </source>
</evidence>
<dbReference type="Gene3D" id="3.40.395.10">
    <property type="entry name" value="Adenoviral Proteinase, Chain A"/>
    <property type="match status" value="1"/>
</dbReference>
<dbReference type="GO" id="GO:0006508">
    <property type="term" value="P:proteolysis"/>
    <property type="evidence" value="ECO:0007669"/>
    <property type="project" value="UniProtKB-KW"/>
</dbReference>
<dbReference type="InterPro" id="IPR003653">
    <property type="entry name" value="Peptidase_C48_C"/>
</dbReference>
<dbReference type="PROSITE" id="PS50600">
    <property type="entry name" value="ULP_PROTEASE"/>
    <property type="match status" value="1"/>
</dbReference>
<dbReference type="SUPFAM" id="SSF54001">
    <property type="entry name" value="Cysteine proteinases"/>
    <property type="match status" value="1"/>
</dbReference>
<evidence type="ECO:0000259" key="6">
    <source>
        <dbReference type="PROSITE" id="PS50600"/>
    </source>
</evidence>
<evidence type="ECO:0000256" key="1">
    <source>
        <dbReference type="ARBA" id="ARBA00005234"/>
    </source>
</evidence>
<evidence type="ECO:0000256" key="5">
    <source>
        <dbReference type="ARBA" id="ARBA00022801"/>
    </source>
</evidence>
<dbReference type="GO" id="GO:0032259">
    <property type="term" value="P:methylation"/>
    <property type="evidence" value="ECO:0007669"/>
    <property type="project" value="UniProtKB-KW"/>
</dbReference>
<dbReference type="PANTHER" id="PTHR44068">
    <property type="entry name" value="ZGC:194242"/>
    <property type="match status" value="1"/>
</dbReference>
<dbReference type="Pfam" id="PF02902">
    <property type="entry name" value="Peptidase_C48"/>
    <property type="match status" value="1"/>
</dbReference>
<dbReference type="AlphaFoldDB" id="A0A1D6JAX1"/>
<dbReference type="Gene3D" id="3.40.50.150">
    <property type="entry name" value="Vaccinia Virus protein VP39"/>
    <property type="match status" value="1"/>
</dbReference>
<dbReference type="InterPro" id="IPR050447">
    <property type="entry name" value="Erg6_SMT_methyltransf"/>
</dbReference>
<name>A0A1D6JAX1_MAIZE</name>
<dbReference type="GO" id="GO:0008234">
    <property type="term" value="F:cysteine-type peptidase activity"/>
    <property type="evidence" value="ECO:0007669"/>
    <property type="project" value="InterPro"/>
</dbReference>
<evidence type="ECO:0000256" key="2">
    <source>
        <dbReference type="ARBA" id="ARBA00022603"/>
    </source>
</evidence>
<gene>
    <name evidence="7" type="ORF">ZEAMMB73_Zm00001d025927</name>
</gene>
<reference evidence="7" key="1">
    <citation type="submission" date="2015-12" db="EMBL/GenBank/DDBJ databases">
        <title>Update maize B73 reference genome by single molecule sequencing technologies.</title>
        <authorList>
            <consortium name="Maize Genome Sequencing Project"/>
            <person name="Ware D."/>
        </authorList>
    </citation>
    <scope>NUCLEOTIDE SEQUENCE</scope>
    <source>
        <tissue evidence="7">Seedling</tissue>
    </source>
</reference>
<evidence type="ECO:0000256" key="4">
    <source>
        <dbReference type="ARBA" id="ARBA00022679"/>
    </source>
</evidence>
<dbReference type="EMBL" id="CM000786">
    <property type="protein sequence ID" value="AQK45048.1"/>
    <property type="molecule type" value="Genomic_DNA"/>
</dbReference>
<evidence type="ECO:0000313" key="7">
    <source>
        <dbReference type="EMBL" id="AQK45048.1"/>
    </source>
</evidence>
<comment type="similarity">
    <text evidence="1">Belongs to the peptidase C48 family.</text>
</comment>
<keyword evidence="2" id="KW-0489">Methyltransferase</keyword>
<keyword evidence="5" id="KW-0378">Hydrolase</keyword>
<protein>
    <recommendedName>
        <fullName evidence="6">Ubiquitin-like protease family profile domain-containing protein</fullName>
    </recommendedName>
</protein>
<proteinExistence type="inferred from homology"/>
<dbReference type="SUPFAM" id="SSF53335">
    <property type="entry name" value="S-adenosyl-L-methionine-dependent methyltransferases"/>
    <property type="match status" value="1"/>
</dbReference>
<keyword evidence="4" id="KW-0808">Transferase</keyword>
<dbReference type="InterPro" id="IPR038765">
    <property type="entry name" value="Papain-like_cys_pep_sf"/>
</dbReference>
<dbReference type="PANTHER" id="PTHR44068:SF2">
    <property type="entry name" value="METHYLTRANSFERASE"/>
    <property type="match status" value="1"/>
</dbReference>